<evidence type="ECO:0000313" key="2">
    <source>
        <dbReference type="Proteomes" id="UP000217726"/>
    </source>
</evidence>
<proteinExistence type="predicted"/>
<dbReference type="AlphaFoldDB" id="A0A285GIW5"/>
<name>A0A285GIW5_9EURY</name>
<evidence type="ECO:0000313" key="1">
    <source>
        <dbReference type="EMBL" id="SNY23405.1"/>
    </source>
</evidence>
<gene>
    <name evidence="1" type="ORF">SAMN06295989_1234</name>
</gene>
<feature type="non-terminal residue" evidence="1">
    <location>
        <position position="67"/>
    </location>
</feature>
<accession>A0A285GIW5</accession>
<organism evidence="1 2">
    <name type="scientific">Methanohalophilus euhalobius</name>
    <dbReference type="NCBI Taxonomy" id="51203"/>
    <lineage>
        <taxon>Archaea</taxon>
        <taxon>Methanobacteriati</taxon>
        <taxon>Methanobacteriota</taxon>
        <taxon>Stenosarchaea group</taxon>
        <taxon>Methanomicrobia</taxon>
        <taxon>Methanosarcinales</taxon>
        <taxon>Methanosarcinaceae</taxon>
        <taxon>Methanohalophilus</taxon>
    </lineage>
</organism>
<sequence length="67" mass="7501">MAVPNRATLIVLKLKAIWDRNNRISQRKSYGIEWESGKLAKDYADILALIDPNNGGNDVEISVLGKF</sequence>
<reference evidence="2" key="1">
    <citation type="submission" date="2017-09" db="EMBL/GenBank/DDBJ databases">
        <authorList>
            <person name="Varghese N."/>
            <person name="Submissions S."/>
        </authorList>
    </citation>
    <scope>NUCLEOTIDE SEQUENCE [LARGE SCALE GENOMIC DNA]</scope>
    <source>
        <strain evidence="2">WG-1MB</strain>
    </source>
</reference>
<keyword evidence="2" id="KW-1185">Reference proteome</keyword>
<protein>
    <submittedName>
        <fullName evidence="1">Uncharacterized protein</fullName>
    </submittedName>
</protein>
<dbReference type="Proteomes" id="UP000217726">
    <property type="component" value="Unassembled WGS sequence"/>
</dbReference>
<dbReference type="EMBL" id="OBDR01000023">
    <property type="protein sequence ID" value="SNY23405.1"/>
    <property type="molecule type" value="Genomic_DNA"/>
</dbReference>